<evidence type="ECO:0000259" key="8">
    <source>
        <dbReference type="Pfam" id="PF13359"/>
    </source>
</evidence>
<dbReference type="OMA" id="GEYCHEY"/>
<feature type="domain" description="DUF8040" evidence="9">
    <location>
        <begin position="10"/>
        <end position="98"/>
    </location>
</feature>
<keyword evidence="6" id="KW-0378">Hydrolase</keyword>
<sequence>MLLEEEANMEECIAHQIYSNEVSCQTLIRMSSEAFTQLCEILHGKYGLQSSTNISLDESVAIFLIICASNDTQRDIALRFGHAQETIWRKFHDVLKAMERLAVEYIRPRKVEELRAISNRLQDDTRYWPFLMDLLGIASFNVLAICDLDMLFTYCFVGMAGSTHDARVLSAAISDDPLFHVPPDSKYYLVDSGYANKRGYLAPYRREHREAQDIISNNFLTVNLFETHNIKDYDFDNVDSENNVVQAPHDATDEQDNNDGIEIEESSEAEMYMRIVRDQIAEHIWSVKGYGSRRCR</sequence>
<dbReference type="Proteomes" id="UP000006548">
    <property type="component" value="Chromosome 5"/>
</dbReference>
<dbReference type="GO" id="GO:0046872">
    <property type="term" value="F:metal ion binding"/>
    <property type="evidence" value="ECO:0007669"/>
    <property type="project" value="UniProtKB-KW"/>
</dbReference>
<dbReference type="GO" id="GO:0004518">
    <property type="term" value="F:nuclease activity"/>
    <property type="evidence" value="ECO:0007669"/>
    <property type="project" value="UniProtKB-KW"/>
</dbReference>
<keyword evidence="5" id="KW-0479">Metal-binding</keyword>
<accession>F4KA06</accession>
<evidence type="ECO:0000256" key="5">
    <source>
        <dbReference type="ARBA" id="ARBA00022723"/>
    </source>
</evidence>
<dbReference type="Araport" id="AT5G28730"/>
<dbReference type="eggNOG" id="KOG4585">
    <property type="taxonomic scope" value="Eukaryota"/>
</dbReference>
<dbReference type="GO" id="GO:0005634">
    <property type="term" value="C:nucleus"/>
    <property type="evidence" value="ECO:0007669"/>
    <property type="project" value="UniProtKB-SubCell"/>
</dbReference>
<comment type="subcellular location">
    <subcellularLocation>
        <location evidence="2">Nucleus</location>
    </subcellularLocation>
</comment>
<keyword evidence="7" id="KW-0539">Nucleus</keyword>
<evidence type="ECO:0000256" key="3">
    <source>
        <dbReference type="ARBA" id="ARBA00006958"/>
    </source>
</evidence>
<proteinExistence type="inferred from homology"/>
<feature type="domain" description="DDE Tnp4" evidence="8">
    <location>
        <begin position="139"/>
        <end position="213"/>
    </location>
</feature>
<dbReference type="PANTHER" id="PTHR22930">
    <property type="match status" value="1"/>
</dbReference>
<keyword evidence="12" id="KW-1185">Reference proteome</keyword>
<dbReference type="Pfam" id="PF13359">
    <property type="entry name" value="DDE_Tnp_4"/>
    <property type="match status" value="1"/>
</dbReference>
<dbReference type="TAIR" id="AT5G28730"/>
<dbReference type="InParanoid" id="F4KA06"/>
<dbReference type="PaxDb" id="3702-AT5G28730.1"/>
<comment type="cofactor">
    <cofactor evidence="1">
        <name>a divalent metal cation</name>
        <dbReference type="ChEBI" id="CHEBI:60240"/>
    </cofactor>
</comment>
<dbReference type="AlphaFoldDB" id="F4KA06"/>
<evidence type="ECO:0000313" key="12">
    <source>
        <dbReference type="Proteomes" id="UP000006548"/>
    </source>
</evidence>
<reference evidence="12" key="2">
    <citation type="journal article" date="2017" name="Plant J.">
        <title>Araport11: a complete reannotation of the Arabidopsis thaliana reference genome.</title>
        <authorList>
            <person name="Cheng C.Y."/>
            <person name="Krishnakumar V."/>
            <person name="Chan A.P."/>
            <person name="Thibaud-Nissen F."/>
            <person name="Schobel S."/>
            <person name="Town C.D."/>
        </authorList>
    </citation>
    <scope>GENOME REANNOTATION</scope>
    <source>
        <strain evidence="12">cv. Columbia</strain>
    </source>
</reference>
<dbReference type="GO" id="GO:0016787">
    <property type="term" value="F:hydrolase activity"/>
    <property type="evidence" value="ECO:0007669"/>
    <property type="project" value="UniProtKB-KW"/>
</dbReference>
<reference evidence="11 12" key="1">
    <citation type="journal article" date="2000" name="Nature">
        <title>Sequence and analysis of chromosome 5 of the plant Arabidopsis thaliana.</title>
        <authorList>
            <consortium name="Kazusa DNA Research Institute"/>
            <consortium name="Cold Spring Harbor and Washington University in St Louis Sequencing Consortium"/>
            <consortium name="European Union Arabidopsis Genome Sequencing Consortium"/>
            <person name="Tabata S."/>
            <person name="Kaneko T."/>
            <person name="Nakamura Y."/>
            <person name="Kotani H."/>
            <person name="Kato T."/>
            <person name="Asamizu E."/>
            <person name="Miyajima N."/>
            <person name="Sasamoto S."/>
            <person name="Kimura T."/>
            <person name="Hosouchi T."/>
            <person name="Kawashima K."/>
            <person name="Kohara M."/>
            <person name="Matsumoto M."/>
            <person name="Matsuno A."/>
            <person name="Muraki A."/>
            <person name="Nakayama S."/>
            <person name="Nakazaki N."/>
            <person name="Naruo K."/>
            <person name="Okumura S."/>
            <person name="Shinpo S."/>
            <person name="Takeuchi C."/>
            <person name="Wada T."/>
            <person name="Watanabe A."/>
            <person name="Yamada M."/>
            <person name="Yasuda M."/>
            <person name="Sato S."/>
            <person name="de la Bastide M."/>
            <person name="Huang E."/>
            <person name="Spiegel L."/>
            <person name="Gnoj L."/>
            <person name="O'Shaughnessy A."/>
            <person name="Preston R."/>
            <person name="Habermann K."/>
            <person name="Murray J."/>
            <person name="Johnson D."/>
            <person name="Rohlfing T."/>
            <person name="Nelson J."/>
            <person name="Stoneking T."/>
            <person name="Pepin K."/>
            <person name="Spieth J."/>
            <person name="Sekhon M."/>
            <person name="Armstrong J."/>
            <person name="Becker M."/>
            <person name="Belter E."/>
            <person name="Cordum H."/>
            <person name="Cordes M."/>
            <person name="Courtney L."/>
            <person name="Courtney W."/>
            <person name="Dante M."/>
            <person name="Du H."/>
            <person name="Edwards J."/>
            <person name="Fryman J."/>
            <person name="Haakensen B."/>
            <person name="Lamar E."/>
            <person name="Latreille P."/>
            <person name="Leonard S."/>
            <person name="Meyer R."/>
            <person name="Mulvaney E."/>
            <person name="Ozersky P."/>
            <person name="Riley A."/>
            <person name="Strowmatt C."/>
            <person name="Wagner-McPherson C."/>
            <person name="Wollam A."/>
            <person name="Yoakum M."/>
            <person name="Bell M."/>
            <person name="Dedhia N."/>
            <person name="Parnell L."/>
            <person name="Shah R."/>
            <person name="Rodriguez M."/>
            <person name="See L.H."/>
            <person name="Vil D."/>
            <person name="Baker J."/>
            <person name="Kirchoff K."/>
            <person name="Toth K."/>
            <person name="King L."/>
            <person name="Bahret A."/>
            <person name="Miller B."/>
            <person name="Marra M."/>
            <person name="Martienssen R."/>
            <person name="McCombie W.R."/>
            <person name="Wilson R.K."/>
            <person name="Murphy G."/>
            <person name="Bancroft I."/>
            <person name="Volckaert G."/>
            <person name="Wambutt R."/>
            <person name="Dusterhoft A."/>
            <person name="Stiekema W."/>
            <person name="Pohl T."/>
            <person name="Entian K.D."/>
            <person name="Terryn N."/>
            <person name="Hartley N."/>
            <person name="Bent E."/>
            <person name="Johnson S."/>
            <person name="Langham S.A."/>
            <person name="McCullagh B."/>
            <person name="Robben J."/>
            <person name="Grymonprez B."/>
            <person name="Zimmermann W."/>
            <person name="Ramsperger U."/>
            <person name="Wedler H."/>
            <person name="Balke K."/>
            <person name="Wedler E."/>
            <person name="Peters S."/>
            <person name="van Staveren M."/>
            <person name="Dirkse W."/>
            <person name="Mooijman P."/>
            <person name="Lankhorst R.K."/>
            <person name="Weitzenegger T."/>
            <person name="Bothe G."/>
            <person name="Rose M."/>
            <person name="Hauf J."/>
            <person name="Berneiser S."/>
            <person name="Hempel S."/>
            <person name="Feldpausch M."/>
            <person name="Lamberth S."/>
            <person name="Villarroel R."/>
            <person name="Gielen J."/>
            <person name="Ardiles W."/>
            <person name="Bents O."/>
            <person name="Lemcke K."/>
            <person name="Kolesov G."/>
            <person name="Mayer K."/>
            <person name="Rudd S."/>
            <person name="Schoof H."/>
            <person name="Schueller C."/>
            <person name="Zaccaria P."/>
            <person name="Mewes H.W."/>
            <person name="Bevan M."/>
            <person name="Fransz P."/>
        </authorList>
    </citation>
    <scope>NUCLEOTIDE SEQUENCE [LARGE SCALE GENOMIC DNA]</scope>
    <source>
        <strain evidence="12">cv. Columbia</strain>
    </source>
</reference>
<dbReference type="PANTHER" id="PTHR22930:SF281">
    <property type="entry name" value="NUCLEASE"/>
    <property type="match status" value="1"/>
</dbReference>
<dbReference type="PhylomeDB" id="F4KA06"/>
<comment type="similarity">
    <text evidence="3">Belongs to the HARBI1 family.</text>
</comment>
<dbReference type="InterPro" id="IPR045249">
    <property type="entry name" value="HARBI1-like"/>
</dbReference>
<dbReference type="InterPro" id="IPR058353">
    <property type="entry name" value="DUF8040"/>
</dbReference>
<evidence type="ECO:0000256" key="7">
    <source>
        <dbReference type="ARBA" id="ARBA00023242"/>
    </source>
</evidence>
<dbReference type="HOGENOM" id="CLU_941207_0_0_1"/>
<evidence type="ECO:0000259" key="9">
    <source>
        <dbReference type="Pfam" id="PF26138"/>
    </source>
</evidence>
<evidence type="ECO:0000313" key="11">
    <source>
        <dbReference type="EMBL" id="AED93829.1"/>
    </source>
</evidence>
<evidence type="ECO:0000313" key="10">
    <source>
        <dbReference type="Araport" id="AT5G28730"/>
    </source>
</evidence>
<evidence type="ECO:0000256" key="4">
    <source>
        <dbReference type="ARBA" id="ARBA00022722"/>
    </source>
</evidence>
<dbReference type="GeneID" id="832985"/>
<evidence type="ECO:0000256" key="2">
    <source>
        <dbReference type="ARBA" id="ARBA00004123"/>
    </source>
</evidence>
<organism evidence="11 12">
    <name type="scientific">Arabidopsis thaliana</name>
    <name type="common">Mouse-ear cress</name>
    <dbReference type="NCBI Taxonomy" id="3702"/>
    <lineage>
        <taxon>Eukaryota</taxon>
        <taxon>Viridiplantae</taxon>
        <taxon>Streptophyta</taxon>
        <taxon>Embryophyta</taxon>
        <taxon>Tracheophyta</taxon>
        <taxon>Spermatophyta</taxon>
        <taxon>Magnoliopsida</taxon>
        <taxon>eudicotyledons</taxon>
        <taxon>Gunneridae</taxon>
        <taxon>Pentapetalae</taxon>
        <taxon>rosids</taxon>
        <taxon>malvids</taxon>
        <taxon>Brassicales</taxon>
        <taxon>Brassicaceae</taxon>
        <taxon>Camelineae</taxon>
        <taxon>Arabidopsis</taxon>
    </lineage>
</organism>
<dbReference type="InterPro" id="IPR027806">
    <property type="entry name" value="HARBI1_dom"/>
</dbReference>
<name>F4KA06_ARATH</name>
<evidence type="ECO:0000256" key="1">
    <source>
        <dbReference type="ARBA" id="ARBA00001968"/>
    </source>
</evidence>
<keyword evidence="4" id="KW-0540">Nuclease</keyword>
<protein>
    <submittedName>
        <fullName evidence="11">Nuclease</fullName>
    </submittedName>
</protein>
<dbReference type="KEGG" id="ath:AT5G28730"/>
<gene>
    <name evidence="10 11" type="ordered locus">At5g28730</name>
    <name evidence="11" type="ORF">T32B20.20</name>
    <name evidence="11" type="ORF">T32B20_20</name>
</gene>
<dbReference type="Pfam" id="PF26138">
    <property type="entry name" value="DUF8040"/>
    <property type="match status" value="1"/>
</dbReference>
<dbReference type="EMBL" id="CP002688">
    <property type="protein sequence ID" value="AED93829.1"/>
    <property type="molecule type" value="Genomic_DNA"/>
</dbReference>
<evidence type="ECO:0000256" key="6">
    <source>
        <dbReference type="ARBA" id="ARBA00022801"/>
    </source>
</evidence>